<dbReference type="CDD" id="cd06263">
    <property type="entry name" value="MAM"/>
    <property type="match status" value="7"/>
</dbReference>
<gene>
    <name evidence="3" type="ORF">PLOB_00012702</name>
</gene>
<evidence type="ECO:0000313" key="4">
    <source>
        <dbReference type="Proteomes" id="UP001159405"/>
    </source>
</evidence>
<dbReference type="PANTHER" id="PTHR23282">
    <property type="entry name" value="APICAL ENDOSOMAL GLYCOPROTEIN PRECURSOR"/>
    <property type="match status" value="1"/>
</dbReference>
<dbReference type="InterPro" id="IPR051560">
    <property type="entry name" value="MAM_domain-containing"/>
</dbReference>
<proteinExistence type="predicted"/>
<reference evidence="3 4" key="1">
    <citation type="submission" date="2022-05" db="EMBL/GenBank/DDBJ databases">
        <authorList>
            <consortium name="Genoscope - CEA"/>
            <person name="William W."/>
        </authorList>
    </citation>
    <scope>NUCLEOTIDE SEQUENCE [LARGE SCALE GENOMIC DNA]</scope>
</reference>
<dbReference type="PANTHER" id="PTHR23282:SF148">
    <property type="entry name" value="MAM DOMAIN-CONTAINING PROTEIN"/>
    <property type="match status" value="1"/>
</dbReference>
<feature type="domain" description="MAM" evidence="2">
    <location>
        <begin position="351"/>
        <end position="516"/>
    </location>
</feature>
<feature type="domain" description="MAM" evidence="2">
    <location>
        <begin position="187"/>
        <end position="349"/>
    </location>
</feature>
<dbReference type="SMART" id="SM00137">
    <property type="entry name" value="MAM"/>
    <property type="match status" value="7"/>
</dbReference>
<keyword evidence="4" id="KW-1185">Reference proteome</keyword>
<dbReference type="InterPro" id="IPR013320">
    <property type="entry name" value="ConA-like_dom_sf"/>
</dbReference>
<sequence>MCTWLNVPNNDDFDWLRRSGSTPSSYTGPSTDHTTNSFGGSYVFIETSFPRKVGDKAYLISQTFDPTNSTGICLKFWHHMKGASIGTLNVYIYTGNFSSMSLLWQRKGNKGNNWMLGQTPIRSIVKYQVVFEGIRGNSHTGDIALDDISFTVGAGSCTLQPYDALPPGMTTVAPTTSTPTTIASVGFNCTFERNLCSWTQDNTDQFDWTRTSGSTPSSSTGPSVDHTTGTANGSYIYIESSFPRKPNDTAKLISSIVPGTTAYGGKCLSFWYHMYGAHISTLSVYLRNGSHDTLLWSKAGTHGNKWLEAVVTVNSSTNFQVVFEGVRGRSFRGDIAIDDIVIKNGFCQALKACSFEDVQMCGWTNEKSADDFDWTRQSGSTSSSGTGPTNDHTYGTAKGYYMYIETSFPRKPGDKAILMSPKYPSTKGKCLQFWYHMYGSHIGTLNVRIKRMVRGKPTSFLMWSKSGENGNRWWITQVTVTSNSDYWLVFEGVGGSGYQGDIAIDDVELLDNACPPPGDCNFEKGMCTWLNVPNTDDFDWLRGSGSTPSSYTGPSTDHTTNSSGGNYVFIETSSPRKVGDKAYLISQPFDPTNSTGICLKFWHHMKGSSIGTLNVYIYTGNFSSMSLLWQRKGNKGNNWMLGQTPIRSIVKYQVVFEGIRGNSYTGDIALDDISFTVGAGSCTLQPYDALPPGMTTAAPTTLTPTTIASVGFNCTFERNLCSWTQDNTDQFDWTRISGSTPSSSTGPSVDHTTGTANGSYIYIESSFPRKPNDTAKLISSIVPGTTAYGGKCLSFWYHMYGAHISTLSVYLRNGSHDTLLWSKAGTHGNKWLEAVVTVNSSTNFQVVFEGVRGMSFRGDIAIDDIVIKNGFCQALKACSFEDVQMCGWTNEKSADDFDWTRQSGSTSSSGTGPTNDHTYGTAKGYYMYIETSFPRKPGDKAILMSPKYPSTKGKCLQFWYHMYGSHIGTLNVRIKRMVRGKPTSFLMWSRSGENGNRWWIAQVTITSNSDYWLVFEGVRGSGYRGDIAIDDVQLLDNSCPPPGDCNFEKGMCTWLNVPNNDDFDWLRGSGSTPSSYTGPSTDHTTNSSGGTYVFIETSSPLKVGDKAYLISQPFDPTNSTGICLKFWHHMKGASIGALNVYIYNGDFSSMSLLWQRKGNKGNNWMLGQTPIRSIVNYQVVFEGIRGNSYTGDIALDDISFTVGAGSCTLQPYDALPPGMTTAAPTTLTPTTIASVGFNCTFERNLCSWTQDNTDQDSWK</sequence>
<dbReference type="Pfam" id="PF00629">
    <property type="entry name" value="MAM"/>
    <property type="match status" value="7"/>
</dbReference>
<feature type="domain" description="MAM" evidence="2">
    <location>
        <begin position="712"/>
        <end position="874"/>
    </location>
</feature>
<organism evidence="3 4">
    <name type="scientific">Porites lobata</name>
    <dbReference type="NCBI Taxonomy" id="104759"/>
    <lineage>
        <taxon>Eukaryota</taxon>
        <taxon>Metazoa</taxon>
        <taxon>Cnidaria</taxon>
        <taxon>Anthozoa</taxon>
        <taxon>Hexacorallia</taxon>
        <taxon>Scleractinia</taxon>
        <taxon>Fungiina</taxon>
        <taxon>Poritidae</taxon>
        <taxon>Porites</taxon>
    </lineage>
</organism>
<comment type="caution">
    <text evidence="3">The sequence shown here is derived from an EMBL/GenBank/DDBJ whole genome shotgun (WGS) entry which is preliminary data.</text>
</comment>
<name>A0ABN8R165_9CNID</name>
<accession>A0ABN8R165</accession>
<dbReference type="EMBL" id="CALNXK010000170">
    <property type="protein sequence ID" value="CAH3172126.1"/>
    <property type="molecule type" value="Genomic_DNA"/>
</dbReference>
<feature type="domain" description="MAM" evidence="2">
    <location>
        <begin position="1237"/>
        <end position="1259"/>
    </location>
</feature>
<feature type="domain" description="MAM" evidence="2">
    <location>
        <begin position="876"/>
        <end position="1041"/>
    </location>
</feature>
<dbReference type="PROSITE" id="PS50060">
    <property type="entry name" value="MAM_2"/>
    <property type="match status" value="8"/>
</dbReference>
<evidence type="ECO:0000313" key="3">
    <source>
        <dbReference type="EMBL" id="CAH3172126.1"/>
    </source>
</evidence>
<dbReference type="InterPro" id="IPR000998">
    <property type="entry name" value="MAM_dom"/>
</dbReference>
<dbReference type="Gene3D" id="2.60.120.200">
    <property type="match status" value="7"/>
</dbReference>
<evidence type="ECO:0000259" key="2">
    <source>
        <dbReference type="PROSITE" id="PS50060"/>
    </source>
</evidence>
<protein>
    <recommendedName>
        <fullName evidence="2">MAM domain-containing protein</fullName>
    </recommendedName>
</protein>
<feature type="region of interest" description="Disordered" evidence="1">
    <location>
        <begin position="208"/>
        <end position="227"/>
    </location>
</feature>
<dbReference type="PRINTS" id="PR00020">
    <property type="entry name" value="MAMDOMAIN"/>
</dbReference>
<feature type="domain" description="MAM" evidence="2">
    <location>
        <begin position="518"/>
        <end position="684"/>
    </location>
</feature>
<evidence type="ECO:0000256" key="1">
    <source>
        <dbReference type="SAM" id="MobiDB-lite"/>
    </source>
</evidence>
<dbReference type="SUPFAM" id="SSF49899">
    <property type="entry name" value="Concanavalin A-like lectins/glucanases"/>
    <property type="match status" value="7"/>
</dbReference>
<feature type="compositionally biased region" description="Low complexity" evidence="1">
    <location>
        <begin position="211"/>
        <end position="223"/>
    </location>
</feature>
<feature type="domain" description="MAM" evidence="2">
    <location>
        <begin position="1043"/>
        <end position="1209"/>
    </location>
</feature>
<dbReference type="Proteomes" id="UP001159405">
    <property type="component" value="Unassembled WGS sequence"/>
</dbReference>
<feature type="domain" description="MAM" evidence="2">
    <location>
        <begin position="1"/>
        <end position="159"/>
    </location>
</feature>